<dbReference type="GO" id="GO:0006979">
    <property type="term" value="P:response to oxidative stress"/>
    <property type="evidence" value="ECO:0007669"/>
    <property type="project" value="EnsemblMetazoa"/>
</dbReference>
<dbReference type="OMA" id="KYIQKCV"/>
<evidence type="ECO:0000313" key="2">
    <source>
        <dbReference type="EMBL" id="EGT30481.1"/>
    </source>
</evidence>
<keyword evidence="3" id="KW-1185">Reference proteome</keyword>
<dbReference type="GO" id="GO:0000977">
    <property type="term" value="F:RNA polymerase II transcription regulatory region sequence-specific DNA binding"/>
    <property type="evidence" value="ECO:0007669"/>
    <property type="project" value="TreeGrafter"/>
</dbReference>
<proteinExistence type="predicted"/>
<dbReference type="InterPro" id="IPR036638">
    <property type="entry name" value="HLH_DNA-bd_sf"/>
</dbReference>
<dbReference type="eggNOG" id="KOG4029">
    <property type="taxonomic scope" value="Eukaryota"/>
</dbReference>
<dbReference type="Proteomes" id="UP000008068">
    <property type="component" value="Unassembled WGS sequence"/>
</dbReference>
<dbReference type="Pfam" id="PF00010">
    <property type="entry name" value="HLH"/>
    <property type="match status" value="1"/>
</dbReference>
<dbReference type="EMBL" id="GL379786">
    <property type="protein sequence ID" value="EGT30481.1"/>
    <property type="molecule type" value="Genomic_DNA"/>
</dbReference>
<dbReference type="PANTHER" id="PTHR23349">
    <property type="entry name" value="BASIC HELIX-LOOP-HELIX TRANSCRIPTION FACTOR, TWIST"/>
    <property type="match status" value="1"/>
</dbReference>
<reference evidence="3" key="1">
    <citation type="submission" date="2011-07" db="EMBL/GenBank/DDBJ databases">
        <authorList>
            <consortium name="Caenorhabditis brenneri Sequencing and Analysis Consortium"/>
            <person name="Wilson R.K."/>
        </authorList>
    </citation>
    <scope>NUCLEOTIDE SEQUENCE [LARGE SCALE GENOMIC DNA]</scope>
    <source>
        <strain evidence="3">PB2801</strain>
    </source>
</reference>
<dbReference type="STRING" id="135651.G0M7Z5"/>
<feature type="domain" description="BHLH" evidence="1">
    <location>
        <begin position="109"/>
        <end position="161"/>
    </location>
</feature>
<dbReference type="OrthoDB" id="6125763at2759"/>
<dbReference type="PANTHER" id="PTHR23349:SF97">
    <property type="entry name" value="BHLH DOMAIN-CONTAINING PROTEIN"/>
    <property type="match status" value="1"/>
</dbReference>
<name>G0M7Z5_CAEBE</name>
<dbReference type="InterPro" id="IPR050283">
    <property type="entry name" value="E-box_TF_Regulators"/>
</dbReference>
<dbReference type="PROSITE" id="PS50888">
    <property type="entry name" value="BHLH"/>
    <property type="match status" value="1"/>
</dbReference>
<dbReference type="HOGENOM" id="CLU_111709_0_0_1"/>
<dbReference type="InterPro" id="IPR011598">
    <property type="entry name" value="bHLH_dom"/>
</dbReference>
<dbReference type="SMART" id="SM00353">
    <property type="entry name" value="HLH"/>
    <property type="match status" value="1"/>
</dbReference>
<gene>
    <name evidence="2" type="primary">Cbn-hlh-13</name>
    <name evidence="2" type="ORF">CAEBREN_25524</name>
</gene>
<dbReference type="GO" id="GO:0043054">
    <property type="term" value="P:dauer exit"/>
    <property type="evidence" value="ECO:0007669"/>
    <property type="project" value="EnsemblMetazoa"/>
</dbReference>
<dbReference type="GO" id="GO:0046983">
    <property type="term" value="F:protein dimerization activity"/>
    <property type="evidence" value="ECO:0007669"/>
    <property type="project" value="InterPro"/>
</dbReference>
<sequence length="215" mass="24634">MKESEEFIFLNRNAYSLNAHLSMFLSDATCSSMRILKCDMSANSTPGPSDGPITNVNSSIATYVNDRFVFCVWRVLPVAFSTTCHIHHFQSVAFMDPSYDSYYCGEEPEERQTASVRERKRMCSINVAFIELRNYIPTFPYEKRLSKIDTLNLAIAYINMLDDVLRTPEDSGKYIQKCVHMARTGQYGAPAWSTSDLLARLNWIKWRRLGIEPIA</sequence>
<dbReference type="SUPFAM" id="SSF47459">
    <property type="entry name" value="HLH, helix-loop-helix DNA-binding domain"/>
    <property type="match status" value="1"/>
</dbReference>
<evidence type="ECO:0000313" key="3">
    <source>
        <dbReference type="Proteomes" id="UP000008068"/>
    </source>
</evidence>
<dbReference type="Gene3D" id="4.10.280.10">
    <property type="entry name" value="Helix-loop-helix DNA-binding domain"/>
    <property type="match status" value="1"/>
</dbReference>
<dbReference type="InParanoid" id="G0M7Z5"/>
<dbReference type="GO" id="GO:0000981">
    <property type="term" value="F:DNA-binding transcription factor activity, RNA polymerase II-specific"/>
    <property type="evidence" value="ECO:0007669"/>
    <property type="project" value="TreeGrafter"/>
</dbReference>
<dbReference type="GO" id="GO:0140297">
    <property type="term" value="F:DNA-binding transcription factor binding"/>
    <property type="evidence" value="ECO:0007669"/>
    <property type="project" value="EnsemblMetazoa"/>
</dbReference>
<dbReference type="AlphaFoldDB" id="G0M7Z5"/>
<organism evidence="3">
    <name type="scientific">Caenorhabditis brenneri</name>
    <name type="common">Nematode worm</name>
    <dbReference type="NCBI Taxonomy" id="135651"/>
    <lineage>
        <taxon>Eukaryota</taxon>
        <taxon>Metazoa</taxon>
        <taxon>Ecdysozoa</taxon>
        <taxon>Nematoda</taxon>
        <taxon>Chromadorea</taxon>
        <taxon>Rhabditida</taxon>
        <taxon>Rhabditina</taxon>
        <taxon>Rhabditomorpha</taxon>
        <taxon>Rhabditoidea</taxon>
        <taxon>Rhabditidae</taxon>
        <taxon>Peloderinae</taxon>
        <taxon>Caenorhabditis</taxon>
    </lineage>
</organism>
<evidence type="ECO:0000259" key="1">
    <source>
        <dbReference type="PROSITE" id="PS50888"/>
    </source>
</evidence>
<accession>G0M7Z5</accession>
<dbReference type="FunCoup" id="G0M7Z5">
    <property type="interactions" value="298"/>
</dbReference>
<protein>
    <submittedName>
        <fullName evidence="2">CBN-HLH-13 protein</fullName>
    </submittedName>
</protein>